<keyword evidence="2" id="KW-1185">Reference proteome</keyword>
<reference evidence="1 2" key="1">
    <citation type="journal article" date="2014" name="PLoS Genet.">
        <title>Analysis of the Phlebiopsis gigantea genome, transcriptome and secretome provides insight into its pioneer colonization strategies of wood.</title>
        <authorList>
            <person name="Hori C."/>
            <person name="Ishida T."/>
            <person name="Igarashi K."/>
            <person name="Samejima M."/>
            <person name="Suzuki H."/>
            <person name="Master E."/>
            <person name="Ferreira P."/>
            <person name="Ruiz-Duenas F.J."/>
            <person name="Held B."/>
            <person name="Canessa P."/>
            <person name="Larrondo L.F."/>
            <person name="Schmoll M."/>
            <person name="Druzhinina I.S."/>
            <person name="Kubicek C.P."/>
            <person name="Gaskell J.A."/>
            <person name="Kersten P."/>
            <person name="St John F."/>
            <person name="Glasner J."/>
            <person name="Sabat G."/>
            <person name="Splinter BonDurant S."/>
            <person name="Syed K."/>
            <person name="Yadav J."/>
            <person name="Mgbeahuruike A.C."/>
            <person name="Kovalchuk A."/>
            <person name="Asiegbu F.O."/>
            <person name="Lackner G."/>
            <person name="Hoffmeister D."/>
            <person name="Rencoret J."/>
            <person name="Gutierrez A."/>
            <person name="Sun H."/>
            <person name="Lindquist E."/>
            <person name="Barry K."/>
            <person name="Riley R."/>
            <person name="Grigoriev I.V."/>
            <person name="Henrissat B."/>
            <person name="Kues U."/>
            <person name="Berka R.M."/>
            <person name="Martinez A.T."/>
            <person name="Covert S.F."/>
            <person name="Blanchette R.A."/>
            <person name="Cullen D."/>
        </authorList>
    </citation>
    <scope>NUCLEOTIDE SEQUENCE [LARGE SCALE GENOMIC DNA]</scope>
    <source>
        <strain evidence="1 2">11061_1 CR5-6</strain>
    </source>
</reference>
<dbReference type="AlphaFoldDB" id="A0A0C3NVS0"/>
<accession>A0A0C3NVS0</accession>
<gene>
    <name evidence="1" type="ORF">PHLGIDRAFT_126241</name>
</gene>
<proteinExistence type="predicted"/>
<evidence type="ECO:0000313" key="2">
    <source>
        <dbReference type="Proteomes" id="UP000053257"/>
    </source>
</evidence>
<sequence>MSFASYSAPLIIVASGGILLFNALSRCSHLQTLAFINTNYMNHPPCAEPSYPDGLFSQLENLEIGLGFARFQGDTLRNLLSTVSRSQREKHPPPVPRPSRLKRLTITLWEIDDTLFEAYGNFLKDAGEFLEELVLDFSARYWNDGDAYAAARKSVDLFNVASCLNLSMLELRLSLPGTYYNWQWLVVHATLSAIPPEHLPPTIKLCLWELYPDMDPTPLVEFDQIVGHAPRVQRVVITSSTASELLHTTVCPHFVTLTSKKRLFVE</sequence>
<protein>
    <submittedName>
        <fullName evidence="1">Uncharacterized protein</fullName>
    </submittedName>
</protein>
<evidence type="ECO:0000313" key="1">
    <source>
        <dbReference type="EMBL" id="KIP09494.1"/>
    </source>
</evidence>
<name>A0A0C3NVS0_PHLG1</name>
<dbReference type="HOGENOM" id="CLU_1046272_0_0_1"/>
<dbReference type="EMBL" id="KN840465">
    <property type="protein sequence ID" value="KIP09494.1"/>
    <property type="molecule type" value="Genomic_DNA"/>
</dbReference>
<dbReference type="Proteomes" id="UP000053257">
    <property type="component" value="Unassembled WGS sequence"/>
</dbReference>
<organism evidence="1 2">
    <name type="scientific">Phlebiopsis gigantea (strain 11061_1 CR5-6)</name>
    <name type="common">White-rot fungus</name>
    <name type="synonym">Peniophora gigantea</name>
    <dbReference type="NCBI Taxonomy" id="745531"/>
    <lineage>
        <taxon>Eukaryota</taxon>
        <taxon>Fungi</taxon>
        <taxon>Dikarya</taxon>
        <taxon>Basidiomycota</taxon>
        <taxon>Agaricomycotina</taxon>
        <taxon>Agaricomycetes</taxon>
        <taxon>Polyporales</taxon>
        <taxon>Phanerochaetaceae</taxon>
        <taxon>Phlebiopsis</taxon>
    </lineage>
</organism>